<dbReference type="PANTHER" id="PTHR10039:SF16">
    <property type="entry name" value="GPI INOSITOL-DEACYLASE"/>
    <property type="match status" value="1"/>
</dbReference>
<evidence type="ECO:0000313" key="4">
    <source>
        <dbReference type="EMBL" id="KAF4976377.1"/>
    </source>
</evidence>
<dbReference type="Gene3D" id="1.25.40.20">
    <property type="entry name" value="Ankyrin repeat-containing domain"/>
    <property type="match status" value="1"/>
</dbReference>
<dbReference type="OrthoDB" id="20872at2759"/>
<keyword evidence="5" id="KW-1185">Reference proteome</keyword>
<dbReference type="SUPFAM" id="SSF52540">
    <property type="entry name" value="P-loop containing nucleoside triphosphate hydrolases"/>
    <property type="match status" value="1"/>
</dbReference>
<protein>
    <recommendedName>
        <fullName evidence="3">Nephrocystin 3-like N-terminal domain-containing protein</fullName>
    </recommendedName>
</protein>
<dbReference type="SUPFAM" id="SSF48403">
    <property type="entry name" value="Ankyrin repeat"/>
    <property type="match status" value="1"/>
</dbReference>
<reference evidence="4" key="1">
    <citation type="journal article" date="2020" name="BMC Genomics">
        <title>Correction to: Identification and distribution of gene clusters required for synthesis of sphingolipid metabolism inhibitors in diverse species of the filamentous fungus Fusarium.</title>
        <authorList>
            <person name="Kim H.S."/>
            <person name="Lohmar J.M."/>
            <person name="Busman M."/>
            <person name="Brown D.W."/>
            <person name="Naumann T.A."/>
            <person name="Divon H.H."/>
            <person name="Lysoe E."/>
            <person name="Uhlig S."/>
            <person name="Proctor R.H."/>
        </authorList>
    </citation>
    <scope>NUCLEOTIDE SEQUENCE</scope>
    <source>
        <strain evidence="4">NRRL 22465</strain>
    </source>
</reference>
<evidence type="ECO:0000256" key="2">
    <source>
        <dbReference type="PROSITE-ProRule" id="PRU00023"/>
    </source>
</evidence>
<reference evidence="4" key="2">
    <citation type="submission" date="2020-05" db="EMBL/GenBank/DDBJ databases">
        <authorList>
            <person name="Kim H.-S."/>
            <person name="Proctor R.H."/>
            <person name="Brown D.W."/>
        </authorList>
    </citation>
    <scope>NUCLEOTIDE SEQUENCE</scope>
    <source>
        <strain evidence="4">NRRL 22465</strain>
    </source>
</reference>
<dbReference type="AlphaFoldDB" id="A0A8H4XIZ0"/>
<dbReference type="InterPro" id="IPR056884">
    <property type="entry name" value="NPHP3-like_N"/>
</dbReference>
<keyword evidence="1" id="KW-0677">Repeat</keyword>
<dbReference type="InterPro" id="IPR036770">
    <property type="entry name" value="Ankyrin_rpt-contain_sf"/>
</dbReference>
<dbReference type="PANTHER" id="PTHR10039">
    <property type="entry name" value="AMELOGENIN"/>
    <property type="match status" value="1"/>
</dbReference>
<gene>
    <name evidence="4" type="ORF">FZEAL_6953</name>
</gene>
<dbReference type="PROSITE" id="PS50297">
    <property type="entry name" value="ANK_REP_REGION"/>
    <property type="match status" value="1"/>
</dbReference>
<comment type="caution">
    <text evidence="4">The sequence shown here is derived from an EMBL/GenBank/DDBJ whole genome shotgun (WGS) entry which is preliminary data.</text>
</comment>
<dbReference type="InterPro" id="IPR002110">
    <property type="entry name" value="Ankyrin_rpt"/>
</dbReference>
<name>A0A8H4XIZ0_9HYPO</name>
<organism evidence="4 5">
    <name type="scientific">Fusarium zealandicum</name>
    <dbReference type="NCBI Taxonomy" id="1053134"/>
    <lineage>
        <taxon>Eukaryota</taxon>
        <taxon>Fungi</taxon>
        <taxon>Dikarya</taxon>
        <taxon>Ascomycota</taxon>
        <taxon>Pezizomycotina</taxon>
        <taxon>Sordariomycetes</taxon>
        <taxon>Hypocreomycetidae</taxon>
        <taxon>Hypocreales</taxon>
        <taxon>Nectriaceae</taxon>
        <taxon>Fusarium</taxon>
        <taxon>Fusarium staphyleae species complex</taxon>
    </lineage>
</organism>
<proteinExistence type="predicted"/>
<evidence type="ECO:0000259" key="3">
    <source>
        <dbReference type="Pfam" id="PF24883"/>
    </source>
</evidence>
<keyword evidence="2" id="KW-0040">ANK repeat</keyword>
<feature type="domain" description="Nephrocystin 3-like N-terminal" evidence="3">
    <location>
        <begin position="199"/>
        <end position="369"/>
    </location>
</feature>
<dbReference type="Gene3D" id="3.40.50.300">
    <property type="entry name" value="P-loop containing nucleotide triphosphate hydrolases"/>
    <property type="match status" value="1"/>
</dbReference>
<dbReference type="PROSITE" id="PS50088">
    <property type="entry name" value="ANK_REPEAT"/>
    <property type="match status" value="1"/>
</dbReference>
<dbReference type="Pfam" id="PF12796">
    <property type="entry name" value="Ank_2"/>
    <property type="match status" value="2"/>
</dbReference>
<feature type="repeat" description="ANK" evidence="2">
    <location>
        <begin position="712"/>
        <end position="744"/>
    </location>
</feature>
<evidence type="ECO:0000256" key="1">
    <source>
        <dbReference type="ARBA" id="ARBA00022737"/>
    </source>
</evidence>
<accession>A0A8H4XIZ0</accession>
<dbReference type="Pfam" id="PF24883">
    <property type="entry name" value="NPHP3_N"/>
    <property type="match status" value="1"/>
</dbReference>
<dbReference type="Proteomes" id="UP000635477">
    <property type="component" value="Unassembled WGS sequence"/>
</dbReference>
<dbReference type="SMART" id="SM00248">
    <property type="entry name" value="ANK"/>
    <property type="match status" value="5"/>
</dbReference>
<dbReference type="EMBL" id="JABEYC010000545">
    <property type="protein sequence ID" value="KAF4976377.1"/>
    <property type="molecule type" value="Genomic_DNA"/>
</dbReference>
<evidence type="ECO:0000313" key="5">
    <source>
        <dbReference type="Proteomes" id="UP000635477"/>
    </source>
</evidence>
<sequence length="1085" mass="121506">MADPLSTAAATAQFIGQSIKIGLLCKRIYDKVQGGPKELQGWRDELEGLQDIVERVQRSPELKADRKIGDVIQNCTAVGNDLGAIFDHLTLDPTVDSIGWRTWKAIGGLAREPEIRDLFARLERLKGTLALQVDLVNSPSNQKRKQGLQLTEVAENVRDIKSTIQPGTEEERCLRELFVTDPTSDRDAIITAKGDRTAGTCEWIMSTDEYKAWGRSQPGLLWISGPPGKGKTFISIFLTQNLETDVVRSGSTLIYFFCDNQTSTRNTATNILRGLMYQLIQQHNQLLSLVLQQWKVQQDNLFKDNAFESLWRIFDAMLSSLGDTPIFAVLDALDECNETSLTQLLHKLNSIFGSHKRGRHRLSIVILSRRHPTCLPEALSAFPHVQIDDKLHDIELYIVERVRQIGVKKDIIGLPLLHHIEGVFRERSGRTFLWVSLMAADLEKKLVTELESSLESLPRGLDAVYGRILAQIRPDHEEPVAELLSWIALAHRWLSVAELCEAMRIQPTRHLSREQVCMGYIEACGHFLQCVDLSDAAEQAAGRLQQRSVRFVHQSAQDFLLREPPYPGTERFSVDEERGHVKITTRLIHYLDEGCLGGCLDKSDVAEYTSTSSFPLTHYAIWFWMDHMCKLRKKATVELVYNNPNFFAKKSRVRNSWFKETHGEDETLGSELSILHIASHQGIYYLAEHLLQKRGSFKLMSSEINKRCVDGDGYTPLLLACENGHERIVTLLLNHGADPRISTKDEDETGDTSLKIAIRNGQLAVFKVLATTKHGLKLIRRQTTSPESDNSNLLVLAALYGFEDGCNMLIDTYGYDVDAMDSDHDTPLMKAIQFGHLDTAVRLIKQHNARVDEHRLLESACQVSANRVTSAISTVLDLCHVNINCFDDKGNTFLFKSVSQCCTRPSSLLTTIENFLSRGYDLSKTNNEGQTLVHALFNLGSTITEAPGPGPILALLLGSGIVNINGRDDSGQTALHVFTGLLGGIYRGLGEDEGLRCATRIVTQVLDFGADRSITDSDGCTALELGLRLGYGLSRSERMFPGKRTAARRFRSNICWVLENYATVPIEPTVVPLTWSINEDDEIVW</sequence>
<dbReference type="InterPro" id="IPR027417">
    <property type="entry name" value="P-loop_NTPase"/>
</dbReference>